<dbReference type="AlphaFoldDB" id="A0A6A6NTZ0"/>
<dbReference type="Proteomes" id="UP000799766">
    <property type="component" value="Unassembled WGS sequence"/>
</dbReference>
<evidence type="ECO:0000313" key="1">
    <source>
        <dbReference type="EMBL" id="KAF2454733.1"/>
    </source>
</evidence>
<keyword evidence="2" id="KW-1185">Reference proteome</keyword>
<organism evidence="1 2">
    <name type="scientific">Lineolata rhizophorae</name>
    <dbReference type="NCBI Taxonomy" id="578093"/>
    <lineage>
        <taxon>Eukaryota</taxon>
        <taxon>Fungi</taxon>
        <taxon>Dikarya</taxon>
        <taxon>Ascomycota</taxon>
        <taxon>Pezizomycotina</taxon>
        <taxon>Dothideomycetes</taxon>
        <taxon>Dothideomycetes incertae sedis</taxon>
        <taxon>Lineolatales</taxon>
        <taxon>Lineolataceae</taxon>
        <taxon>Lineolata</taxon>
    </lineage>
</organism>
<dbReference type="EMBL" id="MU001690">
    <property type="protein sequence ID" value="KAF2454733.1"/>
    <property type="molecule type" value="Genomic_DNA"/>
</dbReference>
<protein>
    <recommendedName>
        <fullName evidence="3">G-patch domain-containing protein</fullName>
    </recommendedName>
</protein>
<accession>A0A6A6NTZ0</accession>
<evidence type="ECO:0000313" key="2">
    <source>
        <dbReference type="Proteomes" id="UP000799766"/>
    </source>
</evidence>
<gene>
    <name evidence="1" type="ORF">BDY21DRAFT_272412</name>
</gene>
<dbReference type="OrthoDB" id="3366546at2759"/>
<proteinExistence type="predicted"/>
<name>A0A6A6NTZ0_9PEZI</name>
<sequence length="102" mass="11020">MDAAAYLKGQGWRGLGYSLDKQDRGIARPLLVSHKKDGLGLGKQKAGHAVSSDQWWLQAYDQSLKNAGTGKETALSQLSGKNANKPSLYNFFVRGQGLQGTI</sequence>
<feature type="non-terminal residue" evidence="1">
    <location>
        <position position="102"/>
    </location>
</feature>
<evidence type="ECO:0008006" key="3">
    <source>
        <dbReference type="Google" id="ProtNLM"/>
    </source>
</evidence>
<reference evidence="1" key="1">
    <citation type="journal article" date="2020" name="Stud. Mycol.">
        <title>101 Dothideomycetes genomes: a test case for predicting lifestyles and emergence of pathogens.</title>
        <authorList>
            <person name="Haridas S."/>
            <person name="Albert R."/>
            <person name="Binder M."/>
            <person name="Bloem J."/>
            <person name="Labutti K."/>
            <person name="Salamov A."/>
            <person name="Andreopoulos B."/>
            <person name="Baker S."/>
            <person name="Barry K."/>
            <person name="Bills G."/>
            <person name="Bluhm B."/>
            <person name="Cannon C."/>
            <person name="Castanera R."/>
            <person name="Culley D."/>
            <person name="Daum C."/>
            <person name="Ezra D."/>
            <person name="Gonzalez J."/>
            <person name="Henrissat B."/>
            <person name="Kuo A."/>
            <person name="Liang C."/>
            <person name="Lipzen A."/>
            <person name="Lutzoni F."/>
            <person name="Magnuson J."/>
            <person name="Mondo S."/>
            <person name="Nolan M."/>
            <person name="Ohm R."/>
            <person name="Pangilinan J."/>
            <person name="Park H.-J."/>
            <person name="Ramirez L."/>
            <person name="Alfaro M."/>
            <person name="Sun H."/>
            <person name="Tritt A."/>
            <person name="Yoshinaga Y."/>
            <person name="Zwiers L.-H."/>
            <person name="Turgeon B."/>
            <person name="Goodwin S."/>
            <person name="Spatafora J."/>
            <person name="Crous P."/>
            <person name="Grigoriev I."/>
        </authorList>
    </citation>
    <scope>NUCLEOTIDE SEQUENCE</scope>
    <source>
        <strain evidence="1">ATCC 16933</strain>
    </source>
</reference>